<dbReference type="PROSITE" id="PS01045">
    <property type="entry name" value="SQUALEN_PHYTOEN_SYN_2"/>
    <property type="match status" value="1"/>
</dbReference>
<dbReference type="InterPro" id="IPR008949">
    <property type="entry name" value="Isoprenoid_synthase_dom_sf"/>
</dbReference>
<dbReference type="GO" id="GO:0016117">
    <property type="term" value="P:carotenoid biosynthetic process"/>
    <property type="evidence" value="ECO:0007669"/>
    <property type="project" value="UniProtKB-KW"/>
</dbReference>
<dbReference type="SFLD" id="SFLDG01018">
    <property type="entry name" value="Squalene/Phytoene_Synthase_Lik"/>
    <property type="match status" value="1"/>
</dbReference>
<dbReference type="PANTHER" id="PTHR31480">
    <property type="entry name" value="BIFUNCTIONAL LYCOPENE CYCLASE/PHYTOENE SYNTHASE"/>
    <property type="match status" value="1"/>
</dbReference>
<reference evidence="7" key="1">
    <citation type="journal article" date="2016" name="Front. Microbiol.">
        <title>Genome Sequence of the Piezophilic, Mesophilic Sulfate-Reducing Bacterium Desulfovibrio indicus J2T.</title>
        <authorList>
            <person name="Cao J."/>
            <person name="Maignien L."/>
            <person name="Shao Z."/>
            <person name="Alain K."/>
            <person name="Jebbar M."/>
        </authorList>
    </citation>
    <scope>NUCLEOTIDE SEQUENCE</scope>
    <source>
        <strain evidence="7">DSM 16372</strain>
    </source>
</reference>
<evidence type="ECO:0000313" key="7">
    <source>
        <dbReference type="EMBL" id="GJD89173.1"/>
    </source>
</evidence>
<dbReference type="CDD" id="cd00683">
    <property type="entry name" value="Trans_IPPS_HH"/>
    <property type="match status" value="1"/>
</dbReference>
<sequence>MHAISDAEPEPEVGPEVRPEVRPEVGPDSGPADRAACRAAIRAGSRSFFAASLLLPARVREPAYGLYAFCRQADDAVDGAPTAARRRAAVGRLEARLARACAGRPADHPADRALAAVMAAHAIPEALPRALLEGLAWDAEGRRYADLPALTAYAARVAGTVGAMMTLIMGRRAPDVLARALDLGVAMQFTNIARDVGEDARAGRLYLPLAWMREAGLDPEAWLAAPVHSAALAGVVARLLAEADRLHARAQAGIAALPADCRPAIRAAGLIYAEIGRAVAANRHDAVGARARVGTPRKLALLARAAVPGVATRTAGAPGCLRAPPLAETAFLVAAVGCAPDPSRKLPAWWDLRGRALHALDLIETWEIRDARARAALP</sequence>
<dbReference type="InterPro" id="IPR002060">
    <property type="entry name" value="Squ/phyt_synthse"/>
</dbReference>
<keyword evidence="4" id="KW-0125">Carotenoid biosynthesis</keyword>
<protein>
    <recommendedName>
        <fullName evidence="9">Phytoene synthase</fullName>
    </recommendedName>
</protein>
<accession>A0AAV4ZM16</accession>
<dbReference type="Gene3D" id="1.10.600.10">
    <property type="entry name" value="Farnesyl Diphosphate Synthase"/>
    <property type="match status" value="1"/>
</dbReference>
<dbReference type="FunFam" id="1.10.600.10:FF:000020">
    <property type="entry name" value="Phytoene synthase"/>
    <property type="match status" value="1"/>
</dbReference>
<comment type="caution">
    <text evidence="7">The sequence shown here is derived from an EMBL/GenBank/DDBJ whole genome shotgun (WGS) entry which is preliminary data.</text>
</comment>
<dbReference type="SFLD" id="SFLDG01212">
    <property type="entry name" value="Phytoene_synthase_like"/>
    <property type="match status" value="1"/>
</dbReference>
<evidence type="ECO:0000256" key="2">
    <source>
        <dbReference type="ARBA" id="ARBA00006251"/>
    </source>
</evidence>
<comment type="similarity">
    <text evidence="2">Belongs to the phytoene/squalene synthase family.</text>
</comment>
<dbReference type="SUPFAM" id="SSF48576">
    <property type="entry name" value="Terpenoid synthases"/>
    <property type="match status" value="1"/>
</dbReference>
<dbReference type="SFLD" id="SFLDS00005">
    <property type="entry name" value="Isoprenoid_Synthase_Type_I"/>
    <property type="match status" value="1"/>
</dbReference>
<evidence type="ECO:0000256" key="6">
    <source>
        <dbReference type="SAM" id="MobiDB-lite"/>
    </source>
</evidence>
<feature type="compositionally biased region" description="Basic and acidic residues" evidence="6">
    <location>
        <begin position="15"/>
        <end position="25"/>
    </location>
</feature>
<comment type="cofactor">
    <cofactor evidence="5">
        <name>ATP</name>
        <dbReference type="ChEBI" id="CHEBI:30616"/>
    </cofactor>
</comment>
<organism evidence="7 8">
    <name type="scientific">Methylobacterium hispanicum</name>
    <dbReference type="NCBI Taxonomy" id="270350"/>
    <lineage>
        <taxon>Bacteria</taxon>
        <taxon>Pseudomonadati</taxon>
        <taxon>Pseudomonadota</taxon>
        <taxon>Alphaproteobacteria</taxon>
        <taxon>Hyphomicrobiales</taxon>
        <taxon>Methylobacteriaceae</taxon>
        <taxon>Methylobacterium</taxon>
    </lineage>
</organism>
<name>A0AAV4ZM16_9HYPH</name>
<dbReference type="InterPro" id="IPR044843">
    <property type="entry name" value="Trans_IPPS_bact-type"/>
</dbReference>
<evidence type="ECO:0008006" key="9">
    <source>
        <dbReference type="Google" id="ProtNLM"/>
    </source>
</evidence>
<keyword evidence="8" id="KW-1185">Reference proteome</keyword>
<reference evidence="7" key="2">
    <citation type="submission" date="2021-08" db="EMBL/GenBank/DDBJ databases">
        <authorList>
            <person name="Tani A."/>
            <person name="Ola A."/>
            <person name="Ogura Y."/>
            <person name="Katsura K."/>
            <person name="Hayashi T."/>
        </authorList>
    </citation>
    <scope>NUCLEOTIDE SEQUENCE</scope>
    <source>
        <strain evidence="7">DSM 16372</strain>
    </source>
</reference>
<dbReference type="AlphaFoldDB" id="A0AAV4ZM16"/>
<evidence type="ECO:0000256" key="3">
    <source>
        <dbReference type="ARBA" id="ARBA00022679"/>
    </source>
</evidence>
<dbReference type="RefSeq" id="WP_238230115.1">
    <property type="nucleotide sequence ID" value="NZ_BPQO01000010.1"/>
</dbReference>
<dbReference type="InterPro" id="IPR019845">
    <property type="entry name" value="Squalene/phytoene_synthase_CS"/>
</dbReference>
<dbReference type="GO" id="GO:0051996">
    <property type="term" value="F:squalene synthase [NAD(P)H] activity"/>
    <property type="evidence" value="ECO:0007669"/>
    <property type="project" value="InterPro"/>
</dbReference>
<dbReference type="Pfam" id="PF00494">
    <property type="entry name" value="SQS_PSY"/>
    <property type="match status" value="1"/>
</dbReference>
<dbReference type="Proteomes" id="UP001055247">
    <property type="component" value="Unassembled WGS sequence"/>
</dbReference>
<evidence type="ECO:0000256" key="4">
    <source>
        <dbReference type="ARBA" id="ARBA00022746"/>
    </source>
</evidence>
<evidence type="ECO:0000256" key="1">
    <source>
        <dbReference type="ARBA" id="ARBA00004684"/>
    </source>
</evidence>
<gene>
    <name evidence="7" type="ORF">BHAOGJBA_2699</name>
</gene>
<keyword evidence="3" id="KW-0808">Transferase</keyword>
<feature type="region of interest" description="Disordered" evidence="6">
    <location>
        <begin position="1"/>
        <end position="33"/>
    </location>
</feature>
<dbReference type="InterPro" id="IPR033904">
    <property type="entry name" value="Trans_IPPS_HH"/>
</dbReference>
<evidence type="ECO:0000256" key="5">
    <source>
        <dbReference type="ARBA" id="ARBA00053028"/>
    </source>
</evidence>
<dbReference type="PROSITE" id="PS01044">
    <property type="entry name" value="SQUALEN_PHYTOEN_SYN_1"/>
    <property type="match status" value="1"/>
</dbReference>
<dbReference type="EMBL" id="BPQO01000010">
    <property type="protein sequence ID" value="GJD89173.1"/>
    <property type="molecule type" value="Genomic_DNA"/>
</dbReference>
<dbReference type="GO" id="GO:0004311">
    <property type="term" value="F:geranylgeranyl diphosphate synthase activity"/>
    <property type="evidence" value="ECO:0007669"/>
    <property type="project" value="InterPro"/>
</dbReference>
<proteinExistence type="inferred from homology"/>
<evidence type="ECO:0000313" key="8">
    <source>
        <dbReference type="Proteomes" id="UP001055247"/>
    </source>
</evidence>
<comment type="pathway">
    <text evidence="1">Carotenoid biosynthesis; phytoene biosynthesis.</text>
</comment>